<evidence type="ECO:0000256" key="8">
    <source>
        <dbReference type="SAM" id="SignalP"/>
    </source>
</evidence>
<dbReference type="PROSITE" id="PS51004">
    <property type="entry name" value="SEMA"/>
    <property type="match status" value="1"/>
</dbReference>
<comment type="subcellular location">
    <subcellularLocation>
        <location evidence="1">Membrane</location>
    </subcellularLocation>
</comment>
<dbReference type="GO" id="GO:0045499">
    <property type="term" value="F:chemorepellent activity"/>
    <property type="evidence" value="ECO:0007669"/>
    <property type="project" value="TreeGrafter"/>
</dbReference>
<dbReference type="RefSeq" id="XP_032814369.1">
    <property type="nucleotide sequence ID" value="XM_032958478.1"/>
</dbReference>
<evidence type="ECO:0000313" key="10">
    <source>
        <dbReference type="Proteomes" id="UP001318040"/>
    </source>
</evidence>
<feature type="compositionally biased region" description="Low complexity" evidence="6">
    <location>
        <begin position="432"/>
        <end position="448"/>
    </location>
</feature>
<feature type="transmembrane region" description="Helical" evidence="7">
    <location>
        <begin position="790"/>
        <end position="812"/>
    </location>
</feature>
<evidence type="ECO:0000313" key="12">
    <source>
        <dbReference type="RefSeq" id="XP_032814367.1"/>
    </source>
</evidence>
<dbReference type="Pfam" id="PF01403">
    <property type="entry name" value="Sema"/>
    <property type="match status" value="1"/>
</dbReference>
<dbReference type="RefSeq" id="XP_032814366.1">
    <property type="nucleotide sequence ID" value="XM_032958475.1"/>
</dbReference>
<reference evidence="11 12" key="1">
    <citation type="submission" date="2025-04" db="UniProtKB">
        <authorList>
            <consortium name="RefSeq"/>
        </authorList>
    </citation>
    <scope>IDENTIFICATION</scope>
    <source>
        <tissue evidence="11 12">Sperm</tissue>
    </source>
</reference>
<evidence type="ECO:0000313" key="13">
    <source>
        <dbReference type="RefSeq" id="XP_032814369.1"/>
    </source>
</evidence>
<keyword evidence="3" id="KW-1015">Disulfide bond</keyword>
<proteinExistence type="predicted"/>
<feature type="compositionally biased region" description="Pro residues" evidence="6">
    <location>
        <begin position="660"/>
        <end position="670"/>
    </location>
</feature>
<dbReference type="InterPro" id="IPR036352">
    <property type="entry name" value="Semap_dom_sf"/>
</dbReference>
<dbReference type="KEGG" id="pmrn:103091736"/>
<name>A0AAJ7TD25_PETMA</name>
<feature type="compositionally biased region" description="Polar residues" evidence="6">
    <location>
        <begin position="847"/>
        <end position="858"/>
    </location>
</feature>
<dbReference type="GO" id="GO:0007411">
    <property type="term" value="P:axon guidance"/>
    <property type="evidence" value="ECO:0007669"/>
    <property type="project" value="TreeGrafter"/>
</dbReference>
<keyword evidence="10" id="KW-1185">Reference proteome</keyword>
<dbReference type="SMART" id="SM00630">
    <property type="entry name" value="Sema"/>
    <property type="match status" value="1"/>
</dbReference>
<keyword evidence="7" id="KW-0812">Transmembrane</keyword>
<accession>A0AAJ7TD25</accession>
<comment type="caution">
    <text evidence="5">Lacks conserved residue(s) required for the propagation of feature annotation.</text>
</comment>
<feature type="region of interest" description="Disordered" evidence="6">
    <location>
        <begin position="235"/>
        <end position="261"/>
    </location>
</feature>
<dbReference type="InterPro" id="IPR001627">
    <property type="entry name" value="Semap_dom"/>
</dbReference>
<dbReference type="GO" id="GO:0071526">
    <property type="term" value="P:semaphorin-plexin signaling pathway"/>
    <property type="evidence" value="ECO:0007669"/>
    <property type="project" value="TreeGrafter"/>
</dbReference>
<evidence type="ECO:0000256" key="3">
    <source>
        <dbReference type="ARBA" id="ARBA00023157"/>
    </source>
</evidence>
<dbReference type="SUPFAM" id="SSF103575">
    <property type="entry name" value="Plexin repeat"/>
    <property type="match status" value="1"/>
</dbReference>
<dbReference type="Gene3D" id="3.30.1680.10">
    <property type="entry name" value="ligand-binding face of the semaphorins, domain 2"/>
    <property type="match status" value="1"/>
</dbReference>
<dbReference type="InterPro" id="IPR016201">
    <property type="entry name" value="PSI"/>
</dbReference>
<keyword evidence="7" id="KW-1133">Transmembrane helix</keyword>
<dbReference type="SUPFAM" id="SSF101912">
    <property type="entry name" value="Sema domain"/>
    <property type="match status" value="1"/>
</dbReference>
<gene>
    <name evidence="11 12 13" type="primary">LOC103091736</name>
</gene>
<evidence type="ECO:0000256" key="2">
    <source>
        <dbReference type="ARBA" id="ARBA00023136"/>
    </source>
</evidence>
<feature type="compositionally biased region" description="Low complexity" evidence="6">
    <location>
        <begin position="885"/>
        <end position="901"/>
    </location>
</feature>
<sequence length="901" mass="96580">MGGVLLAVGGPAPPRWPLIWVVLVTWGSCTWAHERGVRDDAFAIPRSTIPHHALGSTVRRVAVRVGGGGALALSPDGATLLVGACEGLVVLNAHQLDHQPRTIVWNATTASKEECIRKGRHPERECLNFVRVLHFVNASHLYTCGTHAFDPQCTYVDMRSLQLLFPTEAGRGRCPYHPTQPFSSLMDDGDLYTATVSNFLGSESVIARSMGSRPHLKTEPLSSWLNEPTFAGSAFVREDDDGGADGGDGDNGDEDDDDDEDDDKIYFFFSETAKEYDFYTRPRVARVARVCKGDVGGLRTLQRRWTSFLKSHLECGATPHTPPHLLSQVRGAQLSRGALYLLLTGGPTSRLSAVCVYRMADVRAAFRGSYRHHDDATRKWITYPRSVPDPRPGACVSAGVRARGFPRSSSLPDRTLSFALEHPLMFSSVRPSNPASPTNTTTDSTADSTTTAAAILAVRGDSLAAIAVTHVEVATATTKATAYPVLYLAGERGVLYKAVLIGSLSHIIEETRLFPEPQPISRLLLSANQRAVFVLAEASCLQLPAASCSRLTSCADCILARDPHCGWDARTRTCRHIHSHRGGRLLQNVETGITAGLCDVTRTDTTVLLLDVPVSPWLPAIFLPCPLTSNLARATWMHNLRPLTPVQGPLGVPMGQGPSQEPPGPPPTPSPRRLVVASDLDPHPGVRAVGGSPLDRGALPEAPLPAGPLAATSAQATPRWVPVAPREGPPGLLVFTDGGGAELSYVAGEYRCWEEEGDARRAVAAFRLVVGGAGGPAGSPAASCRVQCAVYLPGWLLMAAAVTVLAASTLYVHRRRDRESGEGKENGAPGVSNGNISHTPSEAHVMQSDTSVKSSNTHIDTRQHAQTDARTDTTTEDTRQHTHTETVPGTGTHTQTQTCTQ</sequence>
<evidence type="ECO:0000256" key="4">
    <source>
        <dbReference type="ARBA" id="ARBA00023180"/>
    </source>
</evidence>
<dbReference type="GO" id="GO:0030215">
    <property type="term" value="F:semaphorin receptor binding"/>
    <property type="evidence" value="ECO:0007669"/>
    <property type="project" value="InterPro"/>
</dbReference>
<feature type="compositionally biased region" description="Basic and acidic residues" evidence="6">
    <location>
        <begin position="859"/>
        <end position="884"/>
    </location>
</feature>
<dbReference type="InterPro" id="IPR015943">
    <property type="entry name" value="WD40/YVTN_repeat-like_dom_sf"/>
</dbReference>
<dbReference type="Pfam" id="PF01437">
    <property type="entry name" value="PSI"/>
    <property type="match status" value="1"/>
</dbReference>
<dbReference type="InterPro" id="IPR002165">
    <property type="entry name" value="Plexin_repeat"/>
</dbReference>
<evidence type="ECO:0000259" key="9">
    <source>
        <dbReference type="PROSITE" id="PS51004"/>
    </source>
</evidence>
<dbReference type="GO" id="GO:0030335">
    <property type="term" value="P:positive regulation of cell migration"/>
    <property type="evidence" value="ECO:0007669"/>
    <property type="project" value="TreeGrafter"/>
</dbReference>
<feature type="signal peptide" evidence="8">
    <location>
        <begin position="1"/>
        <end position="32"/>
    </location>
</feature>
<organism evidence="10 12">
    <name type="scientific">Petromyzon marinus</name>
    <name type="common">Sea lamprey</name>
    <dbReference type="NCBI Taxonomy" id="7757"/>
    <lineage>
        <taxon>Eukaryota</taxon>
        <taxon>Metazoa</taxon>
        <taxon>Chordata</taxon>
        <taxon>Craniata</taxon>
        <taxon>Vertebrata</taxon>
        <taxon>Cyclostomata</taxon>
        <taxon>Hyperoartia</taxon>
        <taxon>Petromyzontiformes</taxon>
        <taxon>Petromyzontidae</taxon>
        <taxon>Petromyzon</taxon>
    </lineage>
</organism>
<evidence type="ECO:0000256" key="6">
    <source>
        <dbReference type="SAM" id="MobiDB-lite"/>
    </source>
</evidence>
<dbReference type="Gene3D" id="2.130.10.10">
    <property type="entry name" value="YVTN repeat-like/Quinoprotein amine dehydrogenase"/>
    <property type="match status" value="1"/>
</dbReference>
<feature type="region of interest" description="Disordered" evidence="6">
    <location>
        <begin position="647"/>
        <end position="702"/>
    </location>
</feature>
<dbReference type="GO" id="GO:0001755">
    <property type="term" value="P:neural crest cell migration"/>
    <property type="evidence" value="ECO:0007669"/>
    <property type="project" value="TreeGrafter"/>
</dbReference>
<keyword evidence="4" id="KW-0325">Glycoprotein</keyword>
<dbReference type="PANTHER" id="PTHR11036:SF127">
    <property type="entry name" value="SEMAPHORIN-1A"/>
    <property type="match status" value="1"/>
</dbReference>
<dbReference type="Proteomes" id="UP001318040">
    <property type="component" value="Chromosome 21"/>
</dbReference>
<evidence type="ECO:0000256" key="1">
    <source>
        <dbReference type="ARBA" id="ARBA00004370"/>
    </source>
</evidence>
<dbReference type="GO" id="GO:0005886">
    <property type="term" value="C:plasma membrane"/>
    <property type="evidence" value="ECO:0007669"/>
    <property type="project" value="TreeGrafter"/>
</dbReference>
<dbReference type="AlphaFoldDB" id="A0AAJ7TD25"/>
<dbReference type="InterPro" id="IPR027231">
    <property type="entry name" value="Semaphorin"/>
</dbReference>
<feature type="compositionally biased region" description="Acidic residues" evidence="6">
    <location>
        <begin position="238"/>
        <end position="261"/>
    </location>
</feature>
<feature type="region of interest" description="Disordered" evidence="6">
    <location>
        <begin position="816"/>
        <end position="901"/>
    </location>
</feature>
<feature type="domain" description="Sema" evidence="9">
    <location>
        <begin position="46"/>
        <end position="545"/>
    </location>
</feature>
<dbReference type="SMART" id="SM00423">
    <property type="entry name" value="PSI"/>
    <property type="match status" value="1"/>
</dbReference>
<dbReference type="PANTHER" id="PTHR11036">
    <property type="entry name" value="SEMAPHORIN"/>
    <property type="match status" value="1"/>
</dbReference>
<keyword evidence="2 7" id="KW-0472">Membrane</keyword>
<feature type="region of interest" description="Disordered" evidence="6">
    <location>
        <begin position="429"/>
        <end position="448"/>
    </location>
</feature>
<feature type="chain" id="PRO_5044709328" evidence="8">
    <location>
        <begin position="33"/>
        <end position="901"/>
    </location>
</feature>
<evidence type="ECO:0000256" key="7">
    <source>
        <dbReference type="SAM" id="Phobius"/>
    </source>
</evidence>
<keyword evidence="8" id="KW-0732">Signal</keyword>
<evidence type="ECO:0000313" key="11">
    <source>
        <dbReference type="RefSeq" id="XP_032814366.1"/>
    </source>
</evidence>
<evidence type="ECO:0000256" key="5">
    <source>
        <dbReference type="PROSITE-ProRule" id="PRU00352"/>
    </source>
</evidence>
<dbReference type="RefSeq" id="XP_032814367.1">
    <property type="nucleotide sequence ID" value="XM_032958476.1"/>
</dbReference>
<protein>
    <submittedName>
        <fullName evidence="11 12">Semaphorin-4C isoform X1</fullName>
    </submittedName>
</protein>